<dbReference type="EMBL" id="JACHOO010000002">
    <property type="protein sequence ID" value="MBB5751695.1"/>
    <property type="molecule type" value="Genomic_DNA"/>
</dbReference>
<dbReference type="Pfam" id="PF07237">
    <property type="entry name" value="DUF1428"/>
    <property type="match status" value="1"/>
</dbReference>
<protein>
    <submittedName>
        <fullName evidence="1">Uncharacterized protein YbaA (DUF1428 family)</fullName>
    </submittedName>
</protein>
<organism evidence="1 2">
    <name type="scientific">Prosthecomicrobium pneumaticum</name>
    <dbReference type="NCBI Taxonomy" id="81895"/>
    <lineage>
        <taxon>Bacteria</taxon>
        <taxon>Pseudomonadati</taxon>
        <taxon>Pseudomonadota</taxon>
        <taxon>Alphaproteobacteria</taxon>
        <taxon>Hyphomicrobiales</taxon>
        <taxon>Kaistiaceae</taxon>
        <taxon>Prosthecomicrobium</taxon>
    </lineage>
</organism>
<dbReference type="PIRSF" id="PIRSF007028">
    <property type="entry name" value="UCP007028"/>
    <property type="match status" value="1"/>
</dbReference>
<keyword evidence="2" id="KW-1185">Reference proteome</keyword>
<evidence type="ECO:0000313" key="2">
    <source>
        <dbReference type="Proteomes" id="UP000523821"/>
    </source>
</evidence>
<evidence type="ECO:0000313" key="1">
    <source>
        <dbReference type="EMBL" id="MBB5751695.1"/>
    </source>
</evidence>
<dbReference type="Gene3D" id="3.30.70.100">
    <property type="match status" value="1"/>
</dbReference>
<dbReference type="SUPFAM" id="SSF54909">
    <property type="entry name" value="Dimeric alpha+beta barrel"/>
    <property type="match status" value="1"/>
</dbReference>
<reference evidence="1 2" key="1">
    <citation type="submission" date="2020-08" db="EMBL/GenBank/DDBJ databases">
        <title>Genomic Encyclopedia of Type Strains, Phase IV (KMG-IV): sequencing the most valuable type-strain genomes for metagenomic binning, comparative biology and taxonomic classification.</title>
        <authorList>
            <person name="Goeker M."/>
        </authorList>
    </citation>
    <scope>NUCLEOTIDE SEQUENCE [LARGE SCALE GENOMIC DNA]</scope>
    <source>
        <strain evidence="1 2">DSM 16268</strain>
    </source>
</reference>
<dbReference type="RefSeq" id="WP_183852688.1">
    <property type="nucleotide sequence ID" value="NZ_JACHOO010000002.1"/>
</dbReference>
<dbReference type="InterPro" id="IPR009874">
    <property type="entry name" value="DUF1428"/>
</dbReference>
<name>A0A7W9CTN4_9HYPH</name>
<sequence length="117" mass="13235">MTYVDGFVLAVPKANLEAYKEIARLAGSLWKEHGALAYVEAVADDVPYGERTSFPRAVEAKEDETVIFSWIVYESRAVRDAVNAKVMADPRFQFEPETTPFDMTRMIYGGFEAFLEL</sequence>
<gene>
    <name evidence="1" type="ORF">GGQ63_000747</name>
</gene>
<dbReference type="InterPro" id="IPR011008">
    <property type="entry name" value="Dimeric_a/b-barrel"/>
</dbReference>
<dbReference type="AlphaFoldDB" id="A0A7W9CTN4"/>
<proteinExistence type="predicted"/>
<comment type="caution">
    <text evidence="1">The sequence shown here is derived from an EMBL/GenBank/DDBJ whole genome shotgun (WGS) entry which is preliminary data.</text>
</comment>
<accession>A0A7W9CTN4</accession>
<dbReference type="Proteomes" id="UP000523821">
    <property type="component" value="Unassembled WGS sequence"/>
</dbReference>